<organism evidence="1 2">
    <name type="scientific">Alicyclobacillus macrosporangiidus</name>
    <dbReference type="NCBI Taxonomy" id="392015"/>
    <lineage>
        <taxon>Bacteria</taxon>
        <taxon>Bacillati</taxon>
        <taxon>Bacillota</taxon>
        <taxon>Bacilli</taxon>
        <taxon>Bacillales</taxon>
        <taxon>Alicyclobacillaceae</taxon>
        <taxon>Alicyclobacillus</taxon>
    </lineage>
</organism>
<dbReference type="SUPFAM" id="SSF54593">
    <property type="entry name" value="Glyoxalase/Bleomycin resistance protein/Dihydroxybiphenyl dioxygenase"/>
    <property type="match status" value="1"/>
</dbReference>
<sequence length="116" mass="12767">MWVSIPVPDEEMDWIQRLNGPWRLSKDGLYRQSQVELALVTDSSWRRWGLPQPEAPILTLGAVGPRALEAVLQRGAQVVQPIQRQPWGAEVGFVRFPSGLLVEISSATGGNGHGAK</sequence>
<dbReference type="EMBL" id="FPBV01000002">
    <property type="protein sequence ID" value="SFU44330.1"/>
    <property type="molecule type" value="Genomic_DNA"/>
</dbReference>
<reference evidence="2" key="1">
    <citation type="submission" date="2016-10" db="EMBL/GenBank/DDBJ databases">
        <authorList>
            <person name="Varghese N."/>
        </authorList>
    </citation>
    <scope>NUCLEOTIDE SEQUENCE [LARGE SCALE GENOMIC DNA]</scope>
    <source>
        <strain evidence="2">DSM 17980</strain>
    </source>
</reference>
<evidence type="ECO:0000313" key="1">
    <source>
        <dbReference type="EMBL" id="SFU44330.1"/>
    </source>
</evidence>
<dbReference type="InterPro" id="IPR029068">
    <property type="entry name" value="Glyas_Bleomycin-R_OHBP_Dase"/>
</dbReference>
<evidence type="ECO:0000313" key="2">
    <source>
        <dbReference type="Proteomes" id="UP000183508"/>
    </source>
</evidence>
<dbReference type="Gene3D" id="3.10.180.10">
    <property type="entry name" value="2,3-Dihydroxybiphenyl 1,2-Dioxygenase, domain 1"/>
    <property type="match status" value="1"/>
</dbReference>
<accession>A0A1I7G7A5</accession>
<protein>
    <submittedName>
        <fullName evidence="1">Uncharacterized protein</fullName>
    </submittedName>
</protein>
<keyword evidence="2" id="KW-1185">Reference proteome</keyword>
<dbReference type="STRING" id="392015.SAMN05421543_10242"/>
<dbReference type="AlphaFoldDB" id="A0A1I7G7A5"/>
<dbReference type="Proteomes" id="UP000183508">
    <property type="component" value="Unassembled WGS sequence"/>
</dbReference>
<dbReference type="OrthoDB" id="9796521at2"/>
<proteinExistence type="predicted"/>
<name>A0A1I7G7A5_9BACL</name>
<gene>
    <name evidence="1" type="ORF">SAMN05421543_10242</name>
</gene>
<dbReference type="RefSeq" id="WP_074949383.1">
    <property type="nucleotide sequence ID" value="NZ_FPBV01000002.1"/>
</dbReference>